<dbReference type="InterPro" id="IPR052523">
    <property type="entry name" value="Trichothecene_AcTrans"/>
</dbReference>
<evidence type="ECO:0000259" key="1">
    <source>
        <dbReference type="PROSITE" id="PS51186"/>
    </source>
</evidence>
<evidence type="ECO:0000313" key="2">
    <source>
        <dbReference type="EMBL" id="SDY41534.1"/>
    </source>
</evidence>
<organism evidence="2 3">
    <name type="scientific">Micromonospora pattaloongensis</name>
    <dbReference type="NCBI Taxonomy" id="405436"/>
    <lineage>
        <taxon>Bacteria</taxon>
        <taxon>Bacillati</taxon>
        <taxon>Actinomycetota</taxon>
        <taxon>Actinomycetes</taxon>
        <taxon>Micromonosporales</taxon>
        <taxon>Micromonosporaceae</taxon>
        <taxon>Micromonospora</taxon>
    </lineage>
</organism>
<dbReference type="GO" id="GO:0016747">
    <property type="term" value="F:acyltransferase activity, transferring groups other than amino-acyl groups"/>
    <property type="evidence" value="ECO:0007669"/>
    <property type="project" value="InterPro"/>
</dbReference>
<dbReference type="AlphaFoldDB" id="A0A1H3JQH5"/>
<keyword evidence="2" id="KW-0808">Transferase</keyword>
<dbReference type="PANTHER" id="PTHR42791:SF1">
    <property type="entry name" value="N-ACETYLTRANSFERASE DOMAIN-CONTAINING PROTEIN"/>
    <property type="match status" value="1"/>
</dbReference>
<dbReference type="STRING" id="405436.SAMN05444365_102194"/>
<dbReference type="EMBL" id="FNPH01000002">
    <property type="protein sequence ID" value="SDY41534.1"/>
    <property type="molecule type" value="Genomic_DNA"/>
</dbReference>
<accession>A0A1H3JQH5</accession>
<sequence>MNPPPVLTVRDAIGSDAPIVAALIGNAFHPLDVCQWLVPDPDERAAILPHNFRIFVDHALTHGTVQTTADLAGAAVWLPVPHPDITDYDDKVTATCHQWADRFRHLDDAMDRAHPVDRDHHYLAFLAVRPDRQGHGYGTALLRHHLSELDREGTPAYLVASNSRSRRLYARHGFIDSAPVLDLPYQGEPMYPMWRDPNTAPIA</sequence>
<name>A0A1H3JQH5_9ACTN</name>
<dbReference type="PROSITE" id="PS51186">
    <property type="entry name" value="GNAT"/>
    <property type="match status" value="1"/>
</dbReference>
<dbReference type="PANTHER" id="PTHR42791">
    <property type="entry name" value="GNAT FAMILY ACETYLTRANSFERASE"/>
    <property type="match status" value="1"/>
</dbReference>
<dbReference type="SUPFAM" id="SSF55729">
    <property type="entry name" value="Acyl-CoA N-acyltransferases (Nat)"/>
    <property type="match status" value="1"/>
</dbReference>
<reference evidence="3" key="1">
    <citation type="submission" date="2016-10" db="EMBL/GenBank/DDBJ databases">
        <authorList>
            <person name="Varghese N."/>
            <person name="Submissions S."/>
        </authorList>
    </citation>
    <scope>NUCLEOTIDE SEQUENCE [LARGE SCALE GENOMIC DNA]</scope>
    <source>
        <strain evidence="3">DSM 45245</strain>
    </source>
</reference>
<protein>
    <submittedName>
        <fullName evidence="2">Acetyltransferase (GNAT) family protein</fullName>
    </submittedName>
</protein>
<gene>
    <name evidence="2" type="ORF">SAMN05444365_102194</name>
</gene>
<dbReference type="Gene3D" id="3.40.630.30">
    <property type="match status" value="1"/>
</dbReference>
<dbReference type="CDD" id="cd04301">
    <property type="entry name" value="NAT_SF"/>
    <property type="match status" value="1"/>
</dbReference>
<dbReference type="Proteomes" id="UP000242415">
    <property type="component" value="Unassembled WGS sequence"/>
</dbReference>
<dbReference type="OrthoDB" id="7057833at2"/>
<dbReference type="InterPro" id="IPR000182">
    <property type="entry name" value="GNAT_dom"/>
</dbReference>
<proteinExistence type="predicted"/>
<evidence type="ECO:0000313" key="3">
    <source>
        <dbReference type="Proteomes" id="UP000242415"/>
    </source>
</evidence>
<dbReference type="Pfam" id="PF00583">
    <property type="entry name" value="Acetyltransf_1"/>
    <property type="match status" value="1"/>
</dbReference>
<keyword evidence="3" id="KW-1185">Reference proteome</keyword>
<dbReference type="RefSeq" id="WP_091553070.1">
    <property type="nucleotide sequence ID" value="NZ_FNPH01000002.1"/>
</dbReference>
<feature type="domain" description="N-acetyltransferase" evidence="1">
    <location>
        <begin position="7"/>
        <end position="198"/>
    </location>
</feature>
<dbReference type="InterPro" id="IPR016181">
    <property type="entry name" value="Acyl_CoA_acyltransferase"/>
</dbReference>